<dbReference type="RefSeq" id="WP_197992133.1">
    <property type="nucleotide sequence ID" value="NZ_JACYXC010000001.1"/>
</dbReference>
<keyword evidence="2" id="KW-0812">Transmembrane</keyword>
<evidence type="ECO:0000313" key="4">
    <source>
        <dbReference type="Proteomes" id="UP000807371"/>
    </source>
</evidence>
<sequence length="151" mass="15122">MAGGGATGPAPAAGEPAPAAAGPRPARITAAAALTALEGVVLLGFGVYLLVMGIVGDPDSPRQAETLAVLVLLLALLPVAAARGLWRCRSWSRGPAMITQLMALPVAWTLVQTDGWMIALGVLVAAVAFGVLALLVNPTATRALGIGPRDA</sequence>
<dbReference type="Proteomes" id="UP000807371">
    <property type="component" value="Unassembled WGS sequence"/>
</dbReference>
<name>A0ABS0NPB2_9ACTN</name>
<evidence type="ECO:0000256" key="2">
    <source>
        <dbReference type="SAM" id="Phobius"/>
    </source>
</evidence>
<keyword evidence="2" id="KW-0472">Membrane</keyword>
<feature type="transmembrane region" description="Helical" evidence="2">
    <location>
        <begin position="117"/>
        <end position="136"/>
    </location>
</feature>
<accession>A0ABS0NPB2</accession>
<keyword evidence="2" id="KW-1133">Transmembrane helix</keyword>
<proteinExistence type="predicted"/>
<feature type="compositionally biased region" description="Low complexity" evidence="1">
    <location>
        <begin position="8"/>
        <end position="20"/>
    </location>
</feature>
<comment type="caution">
    <text evidence="3">The sequence shown here is derived from an EMBL/GenBank/DDBJ whole genome shotgun (WGS) entry which is preliminary data.</text>
</comment>
<gene>
    <name evidence="3" type="ORF">IHE55_20040</name>
</gene>
<reference evidence="3 4" key="1">
    <citation type="submission" date="2020-09" db="EMBL/GenBank/DDBJ databases">
        <title>Biosynthesis of the nuclear factor of activated T cells inhibitor NFAT-133 and its congeners in Streptomyces pactum.</title>
        <authorList>
            <person name="Zhou W."/>
            <person name="Posri P."/>
            <person name="Abugrain M.E."/>
            <person name="Weisberg A.J."/>
            <person name="Chang J.H."/>
            <person name="Mahmud T."/>
        </authorList>
    </citation>
    <scope>NUCLEOTIDE SEQUENCE [LARGE SCALE GENOMIC DNA]</scope>
    <source>
        <strain evidence="3 4">ATCC 27456</strain>
    </source>
</reference>
<organism evidence="3 4">
    <name type="scientific">Streptomyces pactum</name>
    <dbReference type="NCBI Taxonomy" id="68249"/>
    <lineage>
        <taxon>Bacteria</taxon>
        <taxon>Bacillati</taxon>
        <taxon>Actinomycetota</taxon>
        <taxon>Actinomycetes</taxon>
        <taxon>Kitasatosporales</taxon>
        <taxon>Streptomycetaceae</taxon>
        <taxon>Streptomyces</taxon>
    </lineage>
</organism>
<keyword evidence="4" id="KW-1185">Reference proteome</keyword>
<feature type="transmembrane region" description="Helical" evidence="2">
    <location>
        <begin position="67"/>
        <end position="86"/>
    </location>
</feature>
<feature type="transmembrane region" description="Helical" evidence="2">
    <location>
        <begin position="93"/>
        <end position="111"/>
    </location>
</feature>
<dbReference type="EMBL" id="JACYXC010000001">
    <property type="protein sequence ID" value="MBH5336932.1"/>
    <property type="molecule type" value="Genomic_DNA"/>
</dbReference>
<feature type="transmembrane region" description="Helical" evidence="2">
    <location>
        <begin position="31"/>
        <end position="55"/>
    </location>
</feature>
<protein>
    <recommendedName>
        <fullName evidence="5">Integral membrane protein</fullName>
    </recommendedName>
</protein>
<evidence type="ECO:0000256" key="1">
    <source>
        <dbReference type="SAM" id="MobiDB-lite"/>
    </source>
</evidence>
<evidence type="ECO:0008006" key="5">
    <source>
        <dbReference type="Google" id="ProtNLM"/>
    </source>
</evidence>
<feature type="region of interest" description="Disordered" evidence="1">
    <location>
        <begin position="1"/>
        <end position="20"/>
    </location>
</feature>
<evidence type="ECO:0000313" key="3">
    <source>
        <dbReference type="EMBL" id="MBH5336932.1"/>
    </source>
</evidence>